<proteinExistence type="inferred from homology"/>
<evidence type="ECO:0000256" key="8">
    <source>
        <dbReference type="ARBA" id="ARBA00022989"/>
    </source>
</evidence>
<dbReference type="Pfam" id="PF05197">
    <property type="entry name" value="TRIC"/>
    <property type="match status" value="1"/>
</dbReference>
<feature type="transmembrane region" description="Helical" evidence="13">
    <location>
        <begin position="163"/>
        <end position="184"/>
    </location>
</feature>
<keyword evidence="3" id="KW-0813">Transport</keyword>
<feature type="compositionally biased region" description="Polar residues" evidence="12">
    <location>
        <begin position="341"/>
        <end position="351"/>
    </location>
</feature>
<dbReference type="PANTHER" id="PTHR12454">
    <property type="entry name" value="TRIMERIC INTRACELLULAR CATION CHANNEL"/>
    <property type="match status" value="1"/>
</dbReference>
<organism evidence="14 15">
    <name type="scientific">Porphyra umbilicalis</name>
    <name type="common">Purple laver</name>
    <name type="synonym">Red alga</name>
    <dbReference type="NCBI Taxonomy" id="2786"/>
    <lineage>
        <taxon>Eukaryota</taxon>
        <taxon>Rhodophyta</taxon>
        <taxon>Bangiophyceae</taxon>
        <taxon>Bangiales</taxon>
        <taxon>Bangiaceae</taxon>
        <taxon>Porphyra</taxon>
    </lineage>
</organism>
<dbReference type="Proteomes" id="UP000218209">
    <property type="component" value="Unassembled WGS sequence"/>
</dbReference>
<dbReference type="EMBL" id="KV918948">
    <property type="protein sequence ID" value="OSX74415.1"/>
    <property type="molecule type" value="Genomic_DNA"/>
</dbReference>
<feature type="compositionally biased region" description="Low complexity" evidence="12">
    <location>
        <begin position="306"/>
        <end position="323"/>
    </location>
</feature>
<gene>
    <name evidence="14" type="ORF">BU14_0290s0023</name>
</gene>
<reference evidence="14 15" key="1">
    <citation type="submission" date="2017-03" db="EMBL/GenBank/DDBJ databases">
        <title>WGS assembly of Porphyra umbilicalis.</title>
        <authorList>
            <person name="Brawley S.H."/>
            <person name="Blouin N.A."/>
            <person name="Ficko-Blean E."/>
            <person name="Wheeler G.L."/>
            <person name="Lohr M."/>
            <person name="Goodson H.V."/>
            <person name="Jenkins J.W."/>
            <person name="Blaby-Haas C.E."/>
            <person name="Helliwell K.E."/>
            <person name="Chan C."/>
            <person name="Marriage T."/>
            <person name="Bhattacharya D."/>
            <person name="Klein A.S."/>
            <person name="Badis Y."/>
            <person name="Brodie J."/>
            <person name="Cao Y."/>
            <person name="Collen J."/>
            <person name="Dittami S.M."/>
            <person name="Gachon C.M."/>
            <person name="Green B.R."/>
            <person name="Karpowicz S."/>
            <person name="Kim J.W."/>
            <person name="Kudahl U."/>
            <person name="Lin S."/>
            <person name="Michel G."/>
            <person name="Mittag M."/>
            <person name="Olson B.J."/>
            <person name="Pangilinan J."/>
            <person name="Peng Y."/>
            <person name="Qiu H."/>
            <person name="Shu S."/>
            <person name="Singer J.T."/>
            <person name="Smith A.G."/>
            <person name="Sprecher B.N."/>
            <person name="Wagner V."/>
            <person name="Wang W."/>
            <person name="Wang Z.-Y."/>
            <person name="Yan J."/>
            <person name="Yarish C."/>
            <person name="Zoeuner-Riek S."/>
            <person name="Zhuang Y."/>
            <person name="Zou Y."/>
            <person name="Lindquist E.A."/>
            <person name="Grimwood J."/>
            <person name="Barry K."/>
            <person name="Rokhsar D.S."/>
            <person name="Schmutz J."/>
            <person name="Stiller J.W."/>
            <person name="Grossman A.R."/>
            <person name="Prochnik S.E."/>
        </authorList>
    </citation>
    <scope>NUCLEOTIDE SEQUENCE [LARGE SCALE GENOMIC DNA]</scope>
    <source>
        <strain evidence="14">4086291</strain>
    </source>
</reference>
<evidence type="ECO:0000313" key="14">
    <source>
        <dbReference type="EMBL" id="OSX74415.1"/>
    </source>
</evidence>
<dbReference type="GO" id="GO:0012505">
    <property type="term" value="C:endomembrane system"/>
    <property type="evidence" value="ECO:0007669"/>
    <property type="project" value="UniProtKB-SubCell"/>
</dbReference>
<protein>
    <submittedName>
        <fullName evidence="14">Uncharacterized protein</fullName>
    </submittedName>
</protein>
<feature type="region of interest" description="Disordered" evidence="12">
    <location>
        <begin position="286"/>
        <end position="351"/>
    </location>
</feature>
<evidence type="ECO:0000256" key="3">
    <source>
        <dbReference type="ARBA" id="ARBA00022448"/>
    </source>
</evidence>
<dbReference type="GO" id="GO:0005267">
    <property type="term" value="F:potassium channel activity"/>
    <property type="evidence" value="ECO:0007669"/>
    <property type="project" value="UniProtKB-KW"/>
</dbReference>
<evidence type="ECO:0000256" key="4">
    <source>
        <dbReference type="ARBA" id="ARBA00022538"/>
    </source>
</evidence>
<evidence type="ECO:0000256" key="7">
    <source>
        <dbReference type="ARBA" id="ARBA00022958"/>
    </source>
</evidence>
<evidence type="ECO:0000256" key="1">
    <source>
        <dbReference type="ARBA" id="ARBA00004127"/>
    </source>
</evidence>
<dbReference type="OrthoDB" id="5003at2759"/>
<feature type="transmembrane region" description="Helical" evidence="13">
    <location>
        <begin position="70"/>
        <end position="92"/>
    </location>
</feature>
<keyword evidence="7" id="KW-0630">Potassium</keyword>
<keyword evidence="11" id="KW-0407">Ion channel</keyword>
<feature type="transmembrane region" description="Helical" evidence="13">
    <location>
        <begin position="130"/>
        <end position="151"/>
    </location>
</feature>
<evidence type="ECO:0000256" key="11">
    <source>
        <dbReference type="ARBA" id="ARBA00023303"/>
    </source>
</evidence>
<keyword evidence="6" id="KW-0631">Potassium channel</keyword>
<keyword evidence="10 13" id="KW-0472">Membrane</keyword>
<keyword evidence="15" id="KW-1185">Reference proteome</keyword>
<evidence type="ECO:0000256" key="5">
    <source>
        <dbReference type="ARBA" id="ARBA00022692"/>
    </source>
</evidence>
<keyword evidence="8 13" id="KW-1133">Transmembrane helix</keyword>
<evidence type="ECO:0000256" key="12">
    <source>
        <dbReference type="SAM" id="MobiDB-lite"/>
    </source>
</evidence>
<accession>A0A1X6P0W1</accession>
<keyword evidence="4" id="KW-0633">Potassium transport</keyword>
<dbReference type="GO" id="GO:0016020">
    <property type="term" value="C:membrane"/>
    <property type="evidence" value="ECO:0007669"/>
    <property type="project" value="InterPro"/>
</dbReference>
<evidence type="ECO:0000256" key="10">
    <source>
        <dbReference type="ARBA" id="ARBA00023136"/>
    </source>
</evidence>
<dbReference type="PANTHER" id="PTHR12454:SF11">
    <property type="entry name" value="GH25683P"/>
    <property type="match status" value="1"/>
</dbReference>
<dbReference type="GO" id="GO:0042802">
    <property type="term" value="F:identical protein binding"/>
    <property type="evidence" value="ECO:0007669"/>
    <property type="project" value="InterPro"/>
</dbReference>
<evidence type="ECO:0000256" key="9">
    <source>
        <dbReference type="ARBA" id="ARBA00023065"/>
    </source>
</evidence>
<evidence type="ECO:0000256" key="2">
    <source>
        <dbReference type="ARBA" id="ARBA00005766"/>
    </source>
</evidence>
<comment type="subcellular location">
    <subcellularLocation>
        <location evidence="1">Endomembrane system</location>
        <topology evidence="1">Multi-pass membrane protein</topology>
    </subcellularLocation>
</comment>
<feature type="transmembrane region" description="Helical" evidence="13">
    <location>
        <begin position="98"/>
        <end position="118"/>
    </location>
</feature>
<dbReference type="AlphaFoldDB" id="A0A1X6P0W1"/>
<dbReference type="InterPro" id="IPR007866">
    <property type="entry name" value="TRIC_channel"/>
</dbReference>
<name>A0A1X6P0W1_PORUM</name>
<comment type="similarity">
    <text evidence="2">Belongs to the TMEM38 family.</text>
</comment>
<keyword evidence="9" id="KW-0406">Ion transport</keyword>
<evidence type="ECO:0000256" key="13">
    <source>
        <dbReference type="SAM" id="Phobius"/>
    </source>
</evidence>
<sequence>MATTADVAATLARALAAAKALDIPSYTGYAELHGWARHIALDLPVFPYLLFAHCLYAAERTHALTAGRQHWLKSYVLTLFAAFGGSTMAAVLSGRPAPLFTTTANLMMPMQALAWYLVNVVTPFRALLRLRIVSAVLVYFATAAKVRSIFGAVDGMVDVFPDAWAGIVVLGGLSGCGGSLFTSLERINMYGRGSVSELSAPGWPFKAAFLSAFLYYVGTDPTGLVAARVGVKVLPWTKDEVCLFVSAGLCAHAVLCTLYGATFNPLRPVEVVLSSVLRLPTGAAAAPPVTLPPRGRPGDGAKPRPGSAVGSTITASTASVVSGGKANTAKLRVPKKGAPQSAASSGTKKTK</sequence>
<evidence type="ECO:0000313" key="15">
    <source>
        <dbReference type="Proteomes" id="UP000218209"/>
    </source>
</evidence>
<keyword evidence="5 13" id="KW-0812">Transmembrane</keyword>
<evidence type="ECO:0000256" key="6">
    <source>
        <dbReference type="ARBA" id="ARBA00022826"/>
    </source>
</evidence>